<evidence type="ECO:0000313" key="12">
    <source>
        <dbReference type="EMBL" id="KIJ91814.1"/>
    </source>
</evidence>
<organism evidence="12 13">
    <name type="scientific">Laccaria amethystina LaAM-08-1</name>
    <dbReference type="NCBI Taxonomy" id="1095629"/>
    <lineage>
        <taxon>Eukaryota</taxon>
        <taxon>Fungi</taxon>
        <taxon>Dikarya</taxon>
        <taxon>Basidiomycota</taxon>
        <taxon>Agaricomycotina</taxon>
        <taxon>Agaricomycetes</taxon>
        <taxon>Agaricomycetidae</taxon>
        <taxon>Agaricales</taxon>
        <taxon>Agaricineae</taxon>
        <taxon>Hydnangiaceae</taxon>
        <taxon>Laccaria</taxon>
    </lineage>
</organism>
<evidence type="ECO:0000256" key="1">
    <source>
        <dbReference type="ARBA" id="ARBA00004651"/>
    </source>
</evidence>
<feature type="transmembrane region" description="Helical" evidence="11">
    <location>
        <begin position="73"/>
        <end position="94"/>
    </location>
</feature>
<dbReference type="HOGENOM" id="CLU_022869_0_0_1"/>
<keyword evidence="13" id="KW-1185">Reference proteome</keyword>
<dbReference type="PANTHER" id="PTHR43057:SF1">
    <property type="entry name" value="ARSENICAL-RESISTANCE PROTEIN 3"/>
    <property type="match status" value="1"/>
</dbReference>
<dbReference type="InterPro" id="IPR004706">
    <property type="entry name" value="Arsenical-R_Acr3"/>
</dbReference>
<protein>
    <submittedName>
        <fullName evidence="12">Unplaced genomic scaffold K443scaffold_429, whole genome shotgun sequence</fullName>
    </submittedName>
</protein>
<feature type="transmembrane region" description="Helical" evidence="11">
    <location>
        <begin position="39"/>
        <end position="61"/>
    </location>
</feature>
<comment type="similarity">
    <text evidence="2 9">Belongs to the arsenical resistance-3 (ACR3) (TC 2.A.59) family.</text>
</comment>
<dbReference type="AlphaFoldDB" id="A0A0C9WHU7"/>
<keyword evidence="5 9" id="KW-0812">Transmembrane</keyword>
<evidence type="ECO:0000256" key="10">
    <source>
        <dbReference type="SAM" id="MobiDB-lite"/>
    </source>
</evidence>
<feature type="transmembrane region" description="Helical" evidence="11">
    <location>
        <begin position="348"/>
        <end position="372"/>
    </location>
</feature>
<keyword evidence="4 9" id="KW-1003">Cell membrane</keyword>
<dbReference type="GO" id="GO:0015105">
    <property type="term" value="F:arsenite transmembrane transporter activity"/>
    <property type="evidence" value="ECO:0007669"/>
    <property type="project" value="TreeGrafter"/>
</dbReference>
<evidence type="ECO:0000256" key="6">
    <source>
        <dbReference type="ARBA" id="ARBA00022849"/>
    </source>
</evidence>
<dbReference type="STRING" id="1095629.A0A0C9WHU7"/>
<evidence type="ECO:0000256" key="9">
    <source>
        <dbReference type="PIRNR" id="PIRNR005508"/>
    </source>
</evidence>
<feature type="region of interest" description="Disordered" evidence="10">
    <location>
        <begin position="1"/>
        <end position="20"/>
    </location>
</feature>
<evidence type="ECO:0000256" key="2">
    <source>
        <dbReference type="ARBA" id="ARBA00010110"/>
    </source>
</evidence>
<feature type="transmembrane region" description="Helical" evidence="11">
    <location>
        <begin position="139"/>
        <end position="158"/>
    </location>
</feature>
<evidence type="ECO:0000256" key="5">
    <source>
        <dbReference type="ARBA" id="ARBA00022692"/>
    </source>
</evidence>
<dbReference type="GO" id="GO:0015104">
    <property type="term" value="F:antimonite transmembrane transporter activity"/>
    <property type="evidence" value="ECO:0007669"/>
    <property type="project" value="TreeGrafter"/>
</dbReference>
<name>A0A0C9WHU7_9AGAR</name>
<dbReference type="PIRSF" id="PIRSF005508">
    <property type="entry name" value="Acr3"/>
    <property type="match status" value="1"/>
</dbReference>
<feature type="transmembrane region" description="Helical" evidence="11">
    <location>
        <begin position="208"/>
        <end position="231"/>
    </location>
</feature>
<proteinExistence type="inferred from homology"/>
<feature type="transmembrane region" description="Helical" evidence="11">
    <location>
        <begin position="277"/>
        <end position="302"/>
    </location>
</feature>
<dbReference type="FunFam" id="1.20.1530.20:FF:000009">
    <property type="entry name" value="Arsenite transporter, ACR3 family"/>
    <property type="match status" value="1"/>
</dbReference>
<reference evidence="13" key="2">
    <citation type="submission" date="2015-01" db="EMBL/GenBank/DDBJ databases">
        <title>Evolutionary Origins and Diversification of the Mycorrhizal Mutualists.</title>
        <authorList>
            <consortium name="DOE Joint Genome Institute"/>
            <consortium name="Mycorrhizal Genomics Consortium"/>
            <person name="Kohler A."/>
            <person name="Kuo A."/>
            <person name="Nagy L.G."/>
            <person name="Floudas D."/>
            <person name="Copeland A."/>
            <person name="Barry K.W."/>
            <person name="Cichocki N."/>
            <person name="Veneault-Fourrey C."/>
            <person name="LaButti K."/>
            <person name="Lindquist E.A."/>
            <person name="Lipzen A."/>
            <person name="Lundell T."/>
            <person name="Morin E."/>
            <person name="Murat C."/>
            <person name="Riley R."/>
            <person name="Ohm R."/>
            <person name="Sun H."/>
            <person name="Tunlid A."/>
            <person name="Henrissat B."/>
            <person name="Grigoriev I.V."/>
            <person name="Hibbett D.S."/>
            <person name="Martin F."/>
        </authorList>
    </citation>
    <scope>NUCLEOTIDE SEQUENCE [LARGE SCALE GENOMIC DNA]</scope>
    <source>
        <strain evidence="13">LaAM-08-1</strain>
    </source>
</reference>
<keyword evidence="7 9" id="KW-1133">Transmembrane helix</keyword>
<reference evidence="12 13" key="1">
    <citation type="submission" date="2014-04" db="EMBL/GenBank/DDBJ databases">
        <authorList>
            <consortium name="DOE Joint Genome Institute"/>
            <person name="Kuo A."/>
            <person name="Kohler A."/>
            <person name="Nagy L.G."/>
            <person name="Floudas D."/>
            <person name="Copeland A."/>
            <person name="Barry K.W."/>
            <person name="Cichocki N."/>
            <person name="Veneault-Fourrey C."/>
            <person name="LaButti K."/>
            <person name="Lindquist E.A."/>
            <person name="Lipzen A."/>
            <person name="Lundell T."/>
            <person name="Morin E."/>
            <person name="Murat C."/>
            <person name="Sun H."/>
            <person name="Tunlid A."/>
            <person name="Henrissat B."/>
            <person name="Grigoriev I.V."/>
            <person name="Hibbett D.S."/>
            <person name="Martin F."/>
            <person name="Nordberg H.P."/>
            <person name="Cantor M.N."/>
            <person name="Hua S.X."/>
        </authorList>
    </citation>
    <scope>NUCLEOTIDE SEQUENCE [LARGE SCALE GENOMIC DNA]</scope>
    <source>
        <strain evidence="12 13">LaAM-08-1</strain>
    </source>
</reference>
<dbReference type="GO" id="GO:0046685">
    <property type="term" value="P:response to arsenic-containing substance"/>
    <property type="evidence" value="ECO:0007669"/>
    <property type="project" value="UniProtKB-KW"/>
</dbReference>
<feature type="transmembrane region" description="Helical" evidence="11">
    <location>
        <begin position="106"/>
        <end position="133"/>
    </location>
</feature>
<feature type="transmembrane region" description="Helical" evidence="11">
    <location>
        <begin position="170"/>
        <end position="196"/>
    </location>
</feature>
<dbReference type="EMBL" id="KN838964">
    <property type="protein sequence ID" value="KIJ91814.1"/>
    <property type="molecule type" value="Genomic_DNA"/>
</dbReference>
<gene>
    <name evidence="12" type="ORF">K443DRAFT_685716</name>
</gene>
<dbReference type="OrthoDB" id="187348at2759"/>
<dbReference type="GO" id="GO:0015297">
    <property type="term" value="F:antiporter activity"/>
    <property type="evidence" value="ECO:0007669"/>
    <property type="project" value="UniProtKB-UniRule"/>
</dbReference>
<keyword evidence="3 9" id="KW-0813">Transport</keyword>
<dbReference type="Gene3D" id="1.20.1530.20">
    <property type="match status" value="1"/>
</dbReference>
<comment type="subcellular location">
    <subcellularLocation>
        <location evidence="1 9">Cell membrane</location>
        <topology evidence="1 9">Multi-pass membrane protein</topology>
    </subcellularLocation>
</comment>
<feature type="transmembrane region" description="Helical" evidence="11">
    <location>
        <begin position="243"/>
        <end position="265"/>
    </location>
</feature>
<dbReference type="InterPro" id="IPR038770">
    <property type="entry name" value="Na+/solute_symporter_sf"/>
</dbReference>
<dbReference type="Pfam" id="PF01758">
    <property type="entry name" value="SBF"/>
    <property type="match status" value="1"/>
</dbReference>
<sequence length="387" mass="43097">MKEKLESISPLPTHQAPNGEGLQIGPEAIFKELGLLDKLLTPLIVLFMIIGVIIGEFAPRIRDAFDTVRFDSVSVPIAVGLVVMMWPILTKVQYERLPKVFSSSRLWIHLGISFVLNWIIGPFMMLALAWATLPDLPGYRTGVVLVGIARCIAMVMIWNQLARGDGDYCAILVVFNAILQIVLFSPFALLFINVIGGQDTAHVSYRDAAISVLIYLGIPLVAGVVTRYSVWALTSKEFLNKKFLPFFSPLALLGLLYTILVMFAYQGHHIIHNLRPVFRVFVPLILYFTIMFSCTFALMFYLSRREATKDRLFGYDLAVVQAFTASSNNFELAIAVAIAIFGVNSEQALAATIGPLVEVPVLLALTWVALFLKSKLTWRRLDSEPQA</sequence>
<evidence type="ECO:0000256" key="4">
    <source>
        <dbReference type="ARBA" id="ARBA00022475"/>
    </source>
</evidence>
<keyword evidence="6" id="KW-0059">Arsenical resistance</keyword>
<dbReference type="PANTHER" id="PTHR43057">
    <property type="entry name" value="ARSENITE EFFLUX TRANSPORTER"/>
    <property type="match status" value="1"/>
</dbReference>
<dbReference type="Proteomes" id="UP000054477">
    <property type="component" value="Unassembled WGS sequence"/>
</dbReference>
<dbReference type="NCBIfam" id="TIGR00832">
    <property type="entry name" value="acr3"/>
    <property type="match status" value="1"/>
</dbReference>
<feature type="transmembrane region" description="Helical" evidence="11">
    <location>
        <begin position="314"/>
        <end position="342"/>
    </location>
</feature>
<dbReference type="InterPro" id="IPR002657">
    <property type="entry name" value="BilAc:Na_symport/Acr3"/>
</dbReference>
<keyword evidence="8 9" id="KW-0472">Membrane</keyword>
<evidence type="ECO:0000256" key="3">
    <source>
        <dbReference type="ARBA" id="ARBA00022448"/>
    </source>
</evidence>
<dbReference type="GO" id="GO:0005886">
    <property type="term" value="C:plasma membrane"/>
    <property type="evidence" value="ECO:0007669"/>
    <property type="project" value="UniProtKB-SubCell"/>
</dbReference>
<evidence type="ECO:0000256" key="8">
    <source>
        <dbReference type="ARBA" id="ARBA00023136"/>
    </source>
</evidence>
<evidence type="ECO:0000256" key="11">
    <source>
        <dbReference type="SAM" id="Phobius"/>
    </source>
</evidence>
<evidence type="ECO:0000256" key="7">
    <source>
        <dbReference type="ARBA" id="ARBA00022989"/>
    </source>
</evidence>
<evidence type="ECO:0000313" key="13">
    <source>
        <dbReference type="Proteomes" id="UP000054477"/>
    </source>
</evidence>
<accession>A0A0C9WHU7</accession>